<accession>A0A5J9V4S1</accession>
<dbReference type="PANTHER" id="PTHR22835">
    <property type="entry name" value="ZINC FINGER FYVE DOMAIN CONTAINING PROTEIN"/>
    <property type="match status" value="1"/>
</dbReference>
<reference evidence="4 5" key="1">
    <citation type="journal article" date="2019" name="Sci. Rep.">
        <title>A high-quality genome of Eragrostis curvula grass provides insights into Poaceae evolution and supports new strategies to enhance forage quality.</title>
        <authorList>
            <person name="Carballo J."/>
            <person name="Santos B.A.C.M."/>
            <person name="Zappacosta D."/>
            <person name="Garbus I."/>
            <person name="Selva J.P."/>
            <person name="Gallo C.A."/>
            <person name="Diaz A."/>
            <person name="Albertini E."/>
            <person name="Caccamo M."/>
            <person name="Echenique V."/>
        </authorList>
    </citation>
    <scope>NUCLEOTIDE SEQUENCE [LARGE SCALE GENOMIC DNA]</scope>
    <source>
        <strain evidence="5">cv. Victoria</strain>
        <tissue evidence="4">Leaf</tissue>
    </source>
</reference>
<evidence type="ECO:0000256" key="1">
    <source>
        <dbReference type="ARBA" id="ARBA00008668"/>
    </source>
</evidence>
<keyword evidence="3" id="KW-0732">Signal</keyword>
<dbReference type="Gene3D" id="3.40.50.1110">
    <property type="entry name" value="SGNH hydrolase"/>
    <property type="match status" value="1"/>
</dbReference>
<dbReference type="GO" id="GO:0016788">
    <property type="term" value="F:hydrolase activity, acting on ester bonds"/>
    <property type="evidence" value="ECO:0007669"/>
    <property type="project" value="InterPro"/>
</dbReference>
<dbReference type="Gramene" id="TVU30943">
    <property type="protein sequence ID" value="TVU30943"/>
    <property type="gene ID" value="EJB05_22601"/>
</dbReference>
<protein>
    <recommendedName>
        <fullName evidence="6">GDSL esterase/lipase</fullName>
    </recommendedName>
</protein>
<evidence type="ECO:0000256" key="3">
    <source>
        <dbReference type="SAM" id="SignalP"/>
    </source>
</evidence>
<organism evidence="4 5">
    <name type="scientific">Eragrostis curvula</name>
    <name type="common">weeping love grass</name>
    <dbReference type="NCBI Taxonomy" id="38414"/>
    <lineage>
        <taxon>Eukaryota</taxon>
        <taxon>Viridiplantae</taxon>
        <taxon>Streptophyta</taxon>
        <taxon>Embryophyta</taxon>
        <taxon>Tracheophyta</taxon>
        <taxon>Spermatophyta</taxon>
        <taxon>Magnoliopsida</taxon>
        <taxon>Liliopsida</taxon>
        <taxon>Poales</taxon>
        <taxon>Poaceae</taxon>
        <taxon>PACMAD clade</taxon>
        <taxon>Chloridoideae</taxon>
        <taxon>Eragrostideae</taxon>
        <taxon>Eragrostidinae</taxon>
        <taxon>Eragrostis</taxon>
    </lineage>
</organism>
<dbReference type="EMBL" id="RWGY01000011">
    <property type="protein sequence ID" value="TVU30943.1"/>
    <property type="molecule type" value="Genomic_DNA"/>
</dbReference>
<keyword evidence="5" id="KW-1185">Reference proteome</keyword>
<dbReference type="InterPro" id="IPR001087">
    <property type="entry name" value="GDSL"/>
</dbReference>
<dbReference type="AlphaFoldDB" id="A0A5J9V4S1"/>
<feature type="chain" id="PRO_5023815431" description="GDSL esterase/lipase" evidence="3">
    <location>
        <begin position="22"/>
        <end position="234"/>
    </location>
</feature>
<gene>
    <name evidence="4" type="ORF">EJB05_22601</name>
</gene>
<dbReference type="PANTHER" id="PTHR22835:SF544">
    <property type="entry name" value="OS10G0393700 PROTEIN"/>
    <property type="match status" value="1"/>
</dbReference>
<keyword evidence="2" id="KW-0325">Glycoprotein</keyword>
<feature type="non-terminal residue" evidence="4">
    <location>
        <position position="1"/>
    </location>
</feature>
<dbReference type="InterPro" id="IPR036514">
    <property type="entry name" value="SGNH_hydro_sf"/>
</dbReference>
<evidence type="ECO:0000256" key="2">
    <source>
        <dbReference type="ARBA" id="ARBA00023180"/>
    </source>
</evidence>
<evidence type="ECO:0000313" key="5">
    <source>
        <dbReference type="Proteomes" id="UP000324897"/>
    </source>
</evidence>
<dbReference type="OrthoDB" id="786368at2759"/>
<proteinExistence type="inferred from homology"/>
<comment type="caution">
    <text evidence="4">The sequence shown here is derived from an EMBL/GenBank/DDBJ whole genome shotgun (WGS) entry which is preliminary data.</text>
</comment>
<feature type="signal peptide" evidence="3">
    <location>
        <begin position="1"/>
        <end position="21"/>
    </location>
</feature>
<dbReference type="Pfam" id="PF00657">
    <property type="entry name" value="Lipase_GDSL"/>
    <property type="match status" value="1"/>
</dbReference>
<evidence type="ECO:0008006" key="6">
    <source>
        <dbReference type="Google" id="ProtNLM"/>
    </source>
</evidence>
<name>A0A5J9V4S1_9POAL</name>
<dbReference type="Proteomes" id="UP000324897">
    <property type="component" value="Chromosome 1"/>
</dbReference>
<evidence type="ECO:0000313" key="4">
    <source>
        <dbReference type="EMBL" id="TVU30943.1"/>
    </source>
</evidence>
<comment type="similarity">
    <text evidence="1">Belongs to the 'GDSL' lipolytic enzyme family.</text>
</comment>
<sequence>MAAVARLLVALLVVFLVCAKATSYPGPSDDHHDLARYSRIFGFGNSFTDTGNADIFPPTAGGIDTRPPYGETFFGHPSGRASDGRLLIDFLVEELKVPQPLPYLAGKTAADFVLGVNFALSGATALEPESLRSMGLMSFVPFSLVNETKWFEHVVQLLNNSSAPEQRKITATSFFFVGEMGINDYYASLLSNRTVDQTKSLVPHVVGVIRSAITVLTAPLLSELYLGGVRRMGV</sequence>